<evidence type="ECO:0000256" key="1">
    <source>
        <dbReference type="ARBA" id="ARBA00022630"/>
    </source>
</evidence>
<dbReference type="SUPFAM" id="SSF51679">
    <property type="entry name" value="Bacterial luciferase-like"/>
    <property type="match status" value="1"/>
</dbReference>
<evidence type="ECO:0000313" key="7">
    <source>
        <dbReference type="Proteomes" id="UP000031419"/>
    </source>
</evidence>
<dbReference type="InterPro" id="IPR036661">
    <property type="entry name" value="Luciferase-like_sf"/>
</dbReference>
<dbReference type="InterPro" id="IPR050172">
    <property type="entry name" value="SsuD_RutA_monooxygenase"/>
</dbReference>
<proteinExistence type="predicted"/>
<evidence type="ECO:0000259" key="5">
    <source>
        <dbReference type="Pfam" id="PF00296"/>
    </source>
</evidence>
<dbReference type="AlphaFoldDB" id="A0A073AVV7"/>
<dbReference type="eggNOG" id="COG2141">
    <property type="taxonomic scope" value="Bacteria"/>
</dbReference>
<keyword evidence="7" id="KW-1185">Reference proteome</keyword>
<dbReference type="EMBL" id="JNVU01000037">
    <property type="protein sequence ID" value="KEI43525.1"/>
    <property type="molecule type" value="Genomic_DNA"/>
</dbReference>
<name>A0A073AVV7_9PSEU</name>
<keyword evidence="3" id="KW-0560">Oxidoreductase</keyword>
<protein>
    <recommendedName>
        <fullName evidence="5">Luciferase-like domain-containing protein</fullName>
    </recommendedName>
</protein>
<keyword evidence="4" id="KW-0503">Monooxygenase</keyword>
<dbReference type="Proteomes" id="UP000031419">
    <property type="component" value="Unassembled WGS sequence"/>
</dbReference>
<dbReference type="STRING" id="28042.GU90_14330"/>
<evidence type="ECO:0000256" key="2">
    <source>
        <dbReference type="ARBA" id="ARBA00022643"/>
    </source>
</evidence>
<keyword evidence="1" id="KW-0285">Flavoprotein</keyword>
<evidence type="ECO:0000313" key="6">
    <source>
        <dbReference type="EMBL" id="KEI43525.1"/>
    </source>
</evidence>
<evidence type="ECO:0000256" key="4">
    <source>
        <dbReference type="ARBA" id="ARBA00023033"/>
    </source>
</evidence>
<accession>A0A073AVV7</accession>
<dbReference type="RefSeq" id="WP_029720371.1">
    <property type="nucleotide sequence ID" value="NZ_JAJUIW010000023.1"/>
</dbReference>
<dbReference type="GO" id="GO:0008726">
    <property type="term" value="F:alkanesulfonate monooxygenase activity"/>
    <property type="evidence" value="ECO:0007669"/>
    <property type="project" value="TreeGrafter"/>
</dbReference>
<dbReference type="OrthoDB" id="7374740at2"/>
<dbReference type="PANTHER" id="PTHR42847:SF4">
    <property type="entry name" value="ALKANESULFONATE MONOOXYGENASE-RELATED"/>
    <property type="match status" value="1"/>
</dbReference>
<evidence type="ECO:0000256" key="3">
    <source>
        <dbReference type="ARBA" id="ARBA00023002"/>
    </source>
</evidence>
<dbReference type="Gene3D" id="3.20.20.30">
    <property type="entry name" value="Luciferase-like domain"/>
    <property type="match status" value="1"/>
</dbReference>
<gene>
    <name evidence="6" type="ORF">GU90_14330</name>
</gene>
<comment type="caution">
    <text evidence="6">The sequence shown here is derived from an EMBL/GenBank/DDBJ whole genome shotgun (WGS) entry which is preliminary data.</text>
</comment>
<dbReference type="Pfam" id="PF00296">
    <property type="entry name" value="Bac_luciferase"/>
    <property type="match status" value="1"/>
</dbReference>
<dbReference type="GO" id="GO:0046306">
    <property type="term" value="P:alkanesulfonate catabolic process"/>
    <property type="evidence" value="ECO:0007669"/>
    <property type="project" value="TreeGrafter"/>
</dbReference>
<dbReference type="PANTHER" id="PTHR42847">
    <property type="entry name" value="ALKANESULFONATE MONOOXYGENASE"/>
    <property type="match status" value="1"/>
</dbReference>
<keyword evidence="2" id="KW-0288">FMN</keyword>
<dbReference type="InterPro" id="IPR011251">
    <property type="entry name" value="Luciferase-like_dom"/>
</dbReference>
<reference evidence="6 7" key="1">
    <citation type="submission" date="2014-06" db="EMBL/GenBank/DDBJ databases">
        <title>Saccharopolyspora rectivirgula DSM-43113 Genome sequencing.</title>
        <authorList>
            <person name="Barrera C."/>
            <person name="Millon L."/>
            <person name="Rognon B."/>
            <person name="Zaugg C."/>
            <person name="Monod M."/>
        </authorList>
    </citation>
    <scope>NUCLEOTIDE SEQUENCE [LARGE SCALE GENOMIC DNA]</scope>
    <source>
        <strain evidence="6 7">DSM 43113</strain>
    </source>
</reference>
<organism evidence="6 7">
    <name type="scientific">Saccharopolyspora rectivirgula</name>
    <dbReference type="NCBI Taxonomy" id="28042"/>
    <lineage>
        <taxon>Bacteria</taxon>
        <taxon>Bacillati</taxon>
        <taxon>Actinomycetota</taxon>
        <taxon>Actinomycetes</taxon>
        <taxon>Pseudonocardiales</taxon>
        <taxon>Pseudonocardiaceae</taxon>
        <taxon>Saccharopolyspora</taxon>
    </lineage>
</organism>
<feature type="domain" description="Luciferase-like" evidence="5">
    <location>
        <begin position="1"/>
        <end position="215"/>
    </location>
</feature>
<sequence>MRVGIVILPEHRWWAAEPLWRMAEEYGFAHAWTYDRVGWRPPADKPWFAAVPTLTAAATVTEQIRLGSLLTDPGLKHPAHFAREITALDDISDGRLTIGLGAGSGSEALGRPALTEQQRIDQFTEFLELLDRILVNDVTDYEGEHYSAVQARRSPGCVQRPRTPFVIAADQPRTMRLAARFGQGWLTAGRPASDEEQWWRSVAELADAFAEEADKASTRNSTMDKYLCLDAGPVYSMSSVDKFQDSVGRAAELGFTDVVAHWPRPDEPYRGHESTLEKIATEVLPEL</sequence>